<dbReference type="eggNOG" id="ENOG50318PQ">
    <property type="taxonomic scope" value="Bacteria"/>
</dbReference>
<evidence type="ECO:0000313" key="3">
    <source>
        <dbReference type="Proteomes" id="UP000004662"/>
    </source>
</evidence>
<dbReference type="STRING" id="694327.DFW101_0745"/>
<dbReference type="OrthoDB" id="5457356at2"/>
<dbReference type="PROSITE" id="PS51257">
    <property type="entry name" value="PROKAR_LIPOPROTEIN"/>
    <property type="match status" value="1"/>
</dbReference>
<reference evidence="3" key="1">
    <citation type="journal article" date="2015" name="Genome Announc.">
        <title>High-Quality Draft Genome Sequence of Desulfovibrio carbinoliphilus FW-101-2B, an Organic Acid-Oxidizing Sulfate-Reducing Bacterium Isolated from Uranium(VI)-Contaminated Groundwater.</title>
        <authorList>
            <person name="Ramsay B.D."/>
            <person name="Hwang C."/>
            <person name="Woo H.L."/>
            <person name="Carroll S.L."/>
            <person name="Lucas S."/>
            <person name="Han J."/>
            <person name="Lapidus A.L."/>
            <person name="Cheng J.F."/>
            <person name="Goodwin L.A."/>
            <person name="Pitluck S."/>
            <person name="Peters L."/>
            <person name="Chertkov O."/>
            <person name="Held B."/>
            <person name="Detter J.C."/>
            <person name="Han C.S."/>
            <person name="Tapia R."/>
            <person name="Land M.L."/>
            <person name="Hauser L.J."/>
            <person name="Kyrpides N.C."/>
            <person name="Ivanova N.N."/>
            <person name="Mikhailova N."/>
            <person name="Pagani I."/>
            <person name="Woyke T."/>
            <person name="Arkin A.P."/>
            <person name="Dehal P."/>
            <person name="Chivian D."/>
            <person name="Criddle C.S."/>
            <person name="Wu W."/>
            <person name="Chakraborty R."/>
            <person name="Hazen T.C."/>
            <person name="Fields M.W."/>
        </authorList>
    </citation>
    <scope>NUCLEOTIDE SEQUENCE [LARGE SCALE GENOMIC DNA]</scope>
    <source>
        <strain evidence="3">FW-101-2B</strain>
    </source>
</reference>
<proteinExistence type="predicted"/>
<gene>
    <name evidence="2" type="ORF">DFW101_0745</name>
</gene>
<evidence type="ECO:0000313" key="2">
    <source>
        <dbReference type="EMBL" id="EHJ46762.1"/>
    </source>
</evidence>
<organism evidence="2 3">
    <name type="scientific">Solidesulfovibrio carbinoliphilus subsp. oakridgensis</name>
    <dbReference type="NCBI Taxonomy" id="694327"/>
    <lineage>
        <taxon>Bacteria</taxon>
        <taxon>Pseudomonadati</taxon>
        <taxon>Thermodesulfobacteriota</taxon>
        <taxon>Desulfovibrionia</taxon>
        <taxon>Desulfovibrionales</taxon>
        <taxon>Desulfovibrionaceae</taxon>
        <taxon>Solidesulfovibrio</taxon>
    </lineage>
</organism>
<evidence type="ECO:0008006" key="4">
    <source>
        <dbReference type="Google" id="ProtNLM"/>
    </source>
</evidence>
<keyword evidence="3" id="KW-1185">Reference proteome</keyword>
<accession>G7Q3X2</accession>
<dbReference type="EMBL" id="CM001368">
    <property type="protein sequence ID" value="EHJ46762.1"/>
    <property type="molecule type" value="Genomic_DNA"/>
</dbReference>
<dbReference type="RefSeq" id="WP_009108346.1">
    <property type="nucleotide sequence ID" value="NZ_CM001368.1"/>
</dbReference>
<keyword evidence="1" id="KW-0732">Signal</keyword>
<protein>
    <recommendedName>
        <fullName evidence="4">Lipoprotein</fullName>
    </recommendedName>
</protein>
<sequence>MRAAFLVLVLLALAGASLGGCARHTYYVELNDGKYFYADPPLVLDTKKGVYRMWIAGSRQAIPMDDVRYIDDAAQICYQNGVTDTFTCFDALYQF</sequence>
<dbReference type="AlphaFoldDB" id="G7Q3X2"/>
<dbReference type="Proteomes" id="UP000004662">
    <property type="component" value="Chromosome"/>
</dbReference>
<name>G7Q3X2_9BACT</name>
<feature type="chain" id="PRO_5003503092" description="Lipoprotein" evidence="1">
    <location>
        <begin position="23"/>
        <end position="95"/>
    </location>
</feature>
<feature type="signal peptide" evidence="1">
    <location>
        <begin position="1"/>
        <end position="22"/>
    </location>
</feature>
<dbReference type="HOGENOM" id="CLU_2408481_0_0_7"/>
<evidence type="ECO:0000256" key="1">
    <source>
        <dbReference type="SAM" id="SignalP"/>
    </source>
</evidence>